<sequence length="176" mass="20681">MYISYFILAVIIVLLIYSIHRSESLAQSLNEVSHSRYVNLSNKIHYVTEDLEQCNDKLREMEEKLDKLDLDVFDGNFESKFNALLYHVIQTHQKMSGIYTDVAKIEHNVRSLAYNIANEIEDAGKTHTIDPLGDEEAWNYNRFREREGALNYISIRDKGWDDTDKLNEILEKDYKQ</sequence>
<name>A0A6G9RPM8_9ENTR</name>
<dbReference type="RefSeq" id="WP_167576045.1">
    <property type="nucleotide sequence ID" value="NZ_CP050321.1"/>
</dbReference>
<evidence type="ECO:0000256" key="1">
    <source>
        <dbReference type="SAM" id="Coils"/>
    </source>
</evidence>
<keyword evidence="3" id="KW-1185">Reference proteome</keyword>
<gene>
    <name evidence="2" type="ORF">GY169_13365</name>
</gene>
<reference evidence="2 3" key="1">
    <citation type="submission" date="2020-02" db="EMBL/GenBank/DDBJ databases">
        <title>Whole genome PO2S7.</title>
        <authorList>
            <person name="Singha K.M."/>
        </authorList>
    </citation>
    <scope>NUCLEOTIDE SEQUENCE [LARGE SCALE GENOMIC DNA]</scope>
    <source>
        <strain evidence="2 3">PO2S7</strain>
    </source>
</reference>
<dbReference type="Proteomes" id="UP000503580">
    <property type="component" value="Chromosome"/>
</dbReference>
<feature type="coiled-coil region" evidence="1">
    <location>
        <begin position="44"/>
        <end position="71"/>
    </location>
</feature>
<dbReference type="EMBL" id="CP050321">
    <property type="protein sequence ID" value="QIR27731.1"/>
    <property type="molecule type" value="Genomic_DNA"/>
</dbReference>
<dbReference type="KEGG" id="kgn:GY169_13365"/>
<protein>
    <submittedName>
        <fullName evidence="2">Uncharacterized protein</fullName>
    </submittedName>
</protein>
<proteinExistence type="predicted"/>
<accession>A0A6G9RPM8</accession>
<organism evidence="2 3">
    <name type="scientific">Kluyvera genomosp. 3</name>
    <dbReference type="NCBI Taxonomy" id="2774055"/>
    <lineage>
        <taxon>Bacteria</taxon>
        <taxon>Pseudomonadati</taxon>
        <taxon>Pseudomonadota</taxon>
        <taxon>Gammaproteobacteria</taxon>
        <taxon>Enterobacterales</taxon>
        <taxon>Enterobacteriaceae</taxon>
        <taxon>Kluyvera</taxon>
    </lineage>
</organism>
<evidence type="ECO:0000313" key="2">
    <source>
        <dbReference type="EMBL" id="QIR27731.1"/>
    </source>
</evidence>
<dbReference type="AlphaFoldDB" id="A0A6G9RPM8"/>
<evidence type="ECO:0000313" key="3">
    <source>
        <dbReference type="Proteomes" id="UP000503580"/>
    </source>
</evidence>
<keyword evidence="1" id="KW-0175">Coiled coil</keyword>